<dbReference type="PANTHER" id="PTHR13162:SF8">
    <property type="entry name" value="CCR4-NOT TRANSCRIPTION COMPLEX SUBUNIT 1"/>
    <property type="match status" value="1"/>
</dbReference>
<feature type="region of interest" description="Disordered" evidence="1">
    <location>
        <begin position="237"/>
        <end position="260"/>
    </location>
</feature>
<dbReference type="EMBL" id="JAFCMP010000523">
    <property type="protein sequence ID" value="KAG5177625.1"/>
    <property type="molecule type" value="Genomic_DNA"/>
</dbReference>
<dbReference type="GO" id="GO:0000288">
    <property type="term" value="P:nuclear-transcribed mRNA catabolic process, deadenylation-dependent decay"/>
    <property type="evidence" value="ECO:0007669"/>
    <property type="project" value="TreeGrafter"/>
</dbReference>
<dbReference type="Gene3D" id="1.25.40.840">
    <property type="entry name" value="CCR4-NOT transcription complex subunit 1 TTP binding domain"/>
    <property type="match status" value="1"/>
</dbReference>
<gene>
    <name evidence="3" type="ORF">JKP88DRAFT_331756</name>
</gene>
<evidence type="ECO:0000259" key="2">
    <source>
        <dbReference type="Pfam" id="PF16417"/>
    </source>
</evidence>
<protein>
    <recommendedName>
        <fullName evidence="2">CCR4-NOT transcription complex subunit 1 TTP binding domain-containing protein</fullName>
    </recommendedName>
</protein>
<evidence type="ECO:0000313" key="3">
    <source>
        <dbReference type="EMBL" id="KAG5177625.1"/>
    </source>
</evidence>
<dbReference type="OrthoDB" id="1933107at2759"/>
<proteinExistence type="predicted"/>
<dbReference type="GO" id="GO:0030015">
    <property type="term" value="C:CCR4-NOT core complex"/>
    <property type="evidence" value="ECO:0007669"/>
    <property type="project" value="InterPro"/>
</dbReference>
<comment type="caution">
    <text evidence="3">The sequence shown here is derived from an EMBL/GenBank/DDBJ whole genome shotgun (WGS) entry which is preliminary data.</text>
</comment>
<dbReference type="PANTHER" id="PTHR13162">
    <property type="entry name" value="CCR4-NOT TRANSCRIPTION COMPLEX"/>
    <property type="match status" value="1"/>
</dbReference>
<dbReference type="Proteomes" id="UP000664859">
    <property type="component" value="Unassembled WGS sequence"/>
</dbReference>
<evidence type="ECO:0000256" key="1">
    <source>
        <dbReference type="SAM" id="MobiDB-lite"/>
    </source>
</evidence>
<feature type="domain" description="CCR4-NOT transcription complex subunit 1 TTP binding" evidence="2">
    <location>
        <begin position="122"/>
        <end position="227"/>
    </location>
</feature>
<dbReference type="InterPro" id="IPR038535">
    <property type="entry name" value="CNOT1_TTP_bind_sf"/>
</dbReference>
<dbReference type="GO" id="GO:0060090">
    <property type="term" value="F:molecular adaptor activity"/>
    <property type="evidence" value="ECO:0007669"/>
    <property type="project" value="TreeGrafter"/>
</dbReference>
<organism evidence="3 4">
    <name type="scientific">Tribonema minus</name>
    <dbReference type="NCBI Taxonomy" id="303371"/>
    <lineage>
        <taxon>Eukaryota</taxon>
        <taxon>Sar</taxon>
        <taxon>Stramenopiles</taxon>
        <taxon>Ochrophyta</taxon>
        <taxon>PX clade</taxon>
        <taxon>Xanthophyceae</taxon>
        <taxon>Tribonematales</taxon>
        <taxon>Tribonemataceae</taxon>
        <taxon>Tribonema</taxon>
    </lineage>
</organism>
<dbReference type="InterPro" id="IPR040398">
    <property type="entry name" value="Not1"/>
</dbReference>
<dbReference type="Pfam" id="PF16417">
    <property type="entry name" value="CNOT1_TTP_bind"/>
    <property type="match status" value="1"/>
</dbReference>
<dbReference type="GO" id="GO:0017148">
    <property type="term" value="P:negative regulation of translation"/>
    <property type="evidence" value="ECO:0007669"/>
    <property type="project" value="InterPro"/>
</dbReference>
<accession>A0A836C929</accession>
<reference evidence="3" key="1">
    <citation type="submission" date="2021-02" db="EMBL/GenBank/DDBJ databases">
        <title>First Annotated Genome of the Yellow-green Alga Tribonema minus.</title>
        <authorList>
            <person name="Mahan K.M."/>
        </authorList>
    </citation>
    <scope>NUCLEOTIDE SEQUENCE</scope>
    <source>
        <strain evidence="3">UTEX B ZZ1240</strain>
    </source>
</reference>
<dbReference type="InterPro" id="IPR032193">
    <property type="entry name" value="CNOT1_TTP_bind"/>
</dbReference>
<keyword evidence="4" id="KW-1185">Reference proteome</keyword>
<evidence type="ECO:0000313" key="4">
    <source>
        <dbReference type="Proteomes" id="UP000664859"/>
    </source>
</evidence>
<sequence length="260" mass="27846">MLCPRLPISSNSSCDAYSFTISRFPHTKTLRQLSLLRCCPSCQMQAANDFYAQVYQNKLSIPKAVERLQQLQNQCAAAPPCADAAPMDAPPPLTITTSSSSGACNGGAAAAALSHATLDYTLRALLDQFPHIVKYAETELRVTAVLLGTMVNERVLDGRRAAVALRFVHEALRHAPGPGTAGKLFRFGLFALFQFKPRLAEWPAYCESVAAVPHLARYHPDLVCQLRAIADAAGDGGGGGGGGGDAVFELPPRGVKRVRR</sequence>
<name>A0A836C929_9STRA</name>
<dbReference type="AlphaFoldDB" id="A0A836C929"/>
<dbReference type="GO" id="GO:0000932">
    <property type="term" value="C:P-body"/>
    <property type="evidence" value="ECO:0007669"/>
    <property type="project" value="TreeGrafter"/>
</dbReference>